<sequence length="488" mass="56255">MHPITFIHAADLHLDSPFQHTKGLDGSWKELLKESTWQALDNLIELALKESVDFVIIAGDIFDKESYSVKAKVRFINKMKRLTDAKIHIYIIHGNHDPLTEDPTRNFIDIGGHPYVHIFPSDETISISHYKLGQEVARLYGRSYWQRQVTKDLASECIAKQQQELQQVPQDKPQEEILKIAILHGQSGLDTDAQPYAPFTLEKLKQSNIDYWALGHIHKPTILNNQHPYIVYSGNVQGRHSGEIGERGCYLVKCIDQQQVELNFHALDAVRWQELEVLVETNNEDEDSNEDNEENKYNNYNDNEYKDNAISIIVDNIKNQLSRNIKDEDKHHIIKLNLKGQTPYYTALRQQGVLEYIAEELSLEKLLIISIVNKTLPIVNIGNLRQQDTLLGEFLSLIEELRTNPQVFKELRKELDELYGLPTFQQITKTNAGQLGKEQWNLIKLEKDWTMWLDEVEQLGLDLLLDIIDRNGNSACVVGVEMSENQEN</sequence>
<evidence type="ECO:0000259" key="3">
    <source>
        <dbReference type="Pfam" id="PF00149"/>
    </source>
</evidence>
<name>A0A1E5G1L5_9FIRM</name>
<feature type="domain" description="Calcineurin-like phosphoesterase" evidence="3">
    <location>
        <begin position="5"/>
        <end position="220"/>
    </location>
</feature>
<dbReference type="SUPFAM" id="SSF56300">
    <property type="entry name" value="Metallo-dependent phosphatases"/>
    <property type="match status" value="1"/>
</dbReference>
<dbReference type="RefSeq" id="WP_069643309.1">
    <property type="nucleotide sequence ID" value="NZ_MIJE01000030.1"/>
</dbReference>
<evidence type="ECO:0000256" key="2">
    <source>
        <dbReference type="SAM" id="MobiDB-lite"/>
    </source>
</evidence>
<organism evidence="4 5">
    <name type="scientific">Desulfuribacillus alkaliarsenatis</name>
    <dbReference type="NCBI Taxonomy" id="766136"/>
    <lineage>
        <taxon>Bacteria</taxon>
        <taxon>Bacillati</taxon>
        <taxon>Bacillota</taxon>
        <taxon>Desulfuribacillia</taxon>
        <taxon>Desulfuribacillales</taxon>
        <taxon>Desulfuribacillaceae</taxon>
        <taxon>Desulfuribacillus</taxon>
    </lineage>
</organism>
<dbReference type="PANTHER" id="PTHR30337:SF7">
    <property type="entry name" value="PHOSPHOESTERASE"/>
    <property type="match status" value="1"/>
</dbReference>
<accession>A0A1E5G1L5</accession>
<comment type="caution">
    <text evidence="4">The sequence shown here is derived from an EMBL/GenBank/DDBJ whole genome shotgun (WGS) entry which is preliminary data.</text>
</comment>
<protein>
    <recommendedName>
        <fullName evidence="3">Calcineurin-like phosphoesterase domain-containing protein</fullName>
    </recommendedName>
</protein>
<keyword evidence="5" id="KW-1185">Reference proteome</keyword>
<keyword evidence="1" id="KW-0378">Hydrolase</keyword>
<dbReference type="InterPro" id="IPR050535">
    <property type="entry name" value="DNA_Repair-Maintenance_Comp"/>
</dbReference>
<evidence type="ECO:0000313" key="4">
    <source>
        <dbReference type="EMBL" id="OEF96726.1"/>
    </source>
</evidence>
<evidence type="ECO:0000256" key="1">
    <source>
        <dbReference type="ARBA" id="ARBA00022801"/>
    </source>
</evidence>
<dbReference type="InterPro" id="IPR041796">
    <property type="entry name" value="Mre11_N"/>
</dbReference>
<dbReference type="Pfam" id="PF00149">
    <property type="entry name" value="Metallophos"/>
    <property type="match status" value="1"/>
</dbReference>
<dbReference type="PANTHER" id="PTHR30337">
    <property type="entry name" value="COMPONENT OF ATP-DEPENDENT DSDNA EXONUCLEASE"/>
    <property type="match status" value="1"/>
</dbReference>
<proteinExistence type="predicted"/>
<dbReference type="InterPro" id="IPR004843">
    <property type="entry name" value="Calcineurin-like_PHP"/>
</dbReference>
<gene>
    <name evidence="4" type="ORF">BHF68_06535</name>
</gene>
<dbReference type="STRING" id="766136.BHF68_06535"/>
<reference evidence="4 5" key="1">
    <citation type="submission" date="2016-09" db="EMBL/GenBank/DDBJ databases">
        <title>Draft genome sequence for the type strain of Desulfuribacillus alkaliarsenatis AHT28, an obligately anaerobic, sulfidogenic bacterium isolated from Russian soda lake sediments.</title>
        <authorList>
            <person name="Abin C.A."/>
            <person name="Hollibaugh J.T."/>
        </authorList>
    </citation>
    <scope>NUCLEOTIDE SEQUENCE [LARGE SCALE GENOMIC DNA]</scope>
    <source>
        <strain evidence="4 5">AHT28</strain>
    </source>
</reference>
<dbReference type="GO" id="GO:0016787">
    <property type="term" value="F:hydrolase activity"/>
    <property type="evidence" value="ECO:0007669"/>
    <property type="project" value="UniProtKB-KW"/>
</dbReference>
<dbReference type="Gene3D" id="3.60.21.10">
    <property type="match status" value="1"/>
</dbReference>
<dbReference type="AlphaFoldDB" id="A0A1E5G1L5"/>
<dbReference type="OrthoDB" id="9773856at2"/>
<dbReference type="Proteomes" id="UP000094296">
    <property type="component" value="Unassembled WGS sequence"/>
</dbReference>
<dbReference type="CDD" id="cd00840">
    <property type="entry name" value="MPP_Mre11_N"/>
    <property type="match status" value="1"/>
</dbReference>
<feature type="compositionally biased region" description="Acidic residues" evidence="2">
    <location>
        <begin position="282"/>
        <end position="293"/>
    </location>
</feature>
<dbReference type="InterPro" id="IPR029052">
    <property type="entry name" value="Metallo-depent_PP-like"/>
</dbReference>
<evidence type="ECO:0000313" key="5">
    <source>
        <dbReference type="Proteomes" id="UP000094296"/>
    </source>
</evidence>
<dbReference type="EMBL" id="MIJE01000030">
    <property type="protein sequence ID" value="OEF96726.1"/>
    <property type="molecule type" value="Genomic_DNA"/>
</dbReference>
<feature type="region of interest" description="Disordered" evidence="2">
    <location>
        <begin position="281"/>
        <end position="301"/>
    </location>
</feature>